<sequence>MTIQILPPQLANQIAAGEVVERPASVIKELVENSLDAGATRVDIEIEKGGSKLIKIHDNGSGISKEELGLALSRHATSKLSSLDDLDAILSFGFRGEALASISSVSRLTLTSRTANQVEAWQAYAEGSDMAVKVIPAAHPVGSTVEAVDLFFNTPARRRFLKSDKTEFTHIDEWLKRIALVRSDIHFTLKHNGKVVRNYRATDTQEQYLQRLAQISGKKFAEQAIEINCQHDDLKLTGYIQSPFFETPASDTQYFYVNGRLVRDRLVNHAVRQAFAEHVTGEQASYVLMLELDPHQVDVNVHPAKHEVRFHQSRYVHDYIFQALQSALHQVGRLAIDSTNKRDTDSRPQTNETGNSGYGVAESGHSRHDYSHQTSPGTEASRERFSSPISAMPSYASKAQGSGGGAPSSYRPQAELPSAEAIASYGELLKTPNVVQENRGNKELQANAAMPPILAGKYWVLTQEELLLLLPIKIVSTWLLQHEISNKLDSGLVSQPLLMPVSIAMDEIWSDTLAERELMLRKIGIEVTIRLGQLIIKKVPPYLRQSQLVTVIPDLLQWLRFEEPNNEALASWLAKHDDKRFESAPDTWLAFSQLDDNDRDELIKKAKVLPWQSWLEEHPSD</sequence>
<dbReference type="NCBIfam" id="NF000948">
    <property type="entry name" value="PRK00095.1-1"/>
    <property type="match status" value="1"/>
</dbReference>
<dbReference type="FunFam" id="3.30.565.10:FF:000003">
    <property type="entry name" value="DNA mismatch repair endonuclease MutL"/>
    <property type="match status" value="1"/>
</dbReference>
<keyword evidence="4 5" id="KW-0234">DNA repair</keyword>
<dbReference type="GO" id="GO:0032300">
    <property type="term" value="C:mismatch repair complex"/>
    <property type="evidence" value="ECO:0007669"/>
    <property type="project" value="InterPro"/>
</dbReference>
<dbReference type="InterPro" id="IPR002099">
    <property type="entry name" value="MutL/Mlh/PMS"/>
</dbReference>
<dbReference type="InterPro" id="IPR038973">
    <property type="entry name" value="MutL/Mlh/Pms-like"/>
</dbReference>
<dbReference type="InterPro" id="IPR042121">
    <property type="entry name" value="MutL_C_regsub"/>
</dbReference>
<dbReference type="GO" id="GO:0030983">
    <property type="term" value="F:mismatched DNA binding"/>
    <property type="evidence" value="ECO:0007669"/>
    <property type="project" value="InterPro"/>
</dbReference>
<dbReference type="Pfam" id="PF13589">
    <property type="entry name" value="HATPase_c_3"/>
    <property type="match status" value="1"/>
</dbReference>
<dbReference type="Proteomes" id="UP000267448">
    <property type="component" value="Unassembled WGS sequence"/>
</dbReference>
<accession>A0A431WYW5</accession>
<evidence type="ECO:0000256" key="3">
    <source>
        <dbReference type="ARBA" id="ARBA00022763"/>
    </source>
</evidence>
<name>A0A431WYW5_9GAMM</name>
<evidence type="ECO:0000259" key="7">
    <source>
        <dbReference type="SMART" id="SM00853"/>
    </source>
</evidence>
<dbReference type="PROSITE" id="PS00058">
    <property type="entry name" value="DNA_MISMATCH_REPAIR_1"/>
    <property type="match status" value="1"/>
</dbReference>
<dbReference type="EMBL" id="RXNU01000001">
    <property type="protein sequence ID" value="RTR40694.1"/>
    <property type="molecule type" value="Genomic_DNA"/>
</dbReference>
<dbReference type="SUPFAM" id="SSF54211">
    <property type="entry name" value="Ribosomal protein S5 domain 2-like"/>
    <property type="match status" value="1"/>
</dbReference>
<dbReference type="Gene3D" id="3.30.230.10">
    <property type="match status" value="1"/>
</dbReference>
<comment type="function">
    <text evidence="5">This protein is involved in the repair of mismatches in DNA. It is required for dam-dependent methyl-directed DNA mismatch repair. May act as a 'molecular matchmaker', a protein that promotes the formation of a stable complex between two or more DNA-binding proteins in an ATP-dependent manner without itself being part of a final effector complex.</text>
</comment>
<evidence type="ECO:0000259" key="8">
    <source>
        <dbReference type="SMART" id="SM01340"/>
    </source>
</evidence>
<gene>
    <name evidence="5 9" type="primary">mutL</name>
    <name evidence="9" type="ORF">EKG38_01915</name>
</gene>
<proteinExistence type="inferred from homology"/>
<dbReference type="CDD" id="cd16926">
    <property type="entry name" value="HATPase_MutL-MLH-PMS-like"/>
    <property type="match status" value="1"/>
</dbReference>
<dbReference type="InterPro" id="IPR013507">
    <property type="entry name" value="DNA_mismatch_S5_2-like"/>
</dbReference>
<evidence type="ECO:0000256" key="1">
    <source>
        <dbReference type="ARBA" id="ARBA00006082"/>
    </source>
</evidence>
<dbReference type="InterPro" id="IPR014790">
    <property type="entry name" value="MutL_C"/>
</dbReference>
<evidence type="ECO:0000256" key="6">
    <source>
        <dbReference type="SAM" id="MobiDB-lite"/>
    </source>
</evidence>
<dbReference type="SMART" id="SM01340">
    <property type="entry name" value="DNA_mis_repair"/>
    <property type="match status" value="1"/>
</dbReference>
<dbReference type="SUPFAM" id="SSF55874">
    <property type="entry name" value="ATPase domain of HSP90 chaperone/DNA topoisomerase II/histidine kinase"/>
    <property type="match status" value="1"/>
</dbReference>
<protein>
    <recommendedName>
        <fullName evidence="2 5">DNA mismatch repair protein MutL</fullName>
    </recommendedName>
</protein>
<keyword evidence="9" id="KW-0378">Hydrolase</keyword>
<organism evidence="9 10">
    <name type="scientific">Shewanella canadensis</name>
    <dbReference type="NCBI Taxonomy" id="271096"/>
    <lineage>
        <taxon>Bacteria</taxon>
        <taxon>Pseudomonadati</taxon>
        <taxon>Pseudomonadota</taxon>
        <taxon>Gammaproteobacteria</taxon>
        <taxon>Alteromonadales</taxon>
        <taxon>Shewanellaceae</taxon>
        <taxon>Shewanella</taxon>
    </lineage>
</organism>
<dbReference type="InterPro" id="IPR020667">
    <property type="entry name" value="DNA_mismatch_repair_MutL"/>
</dbReference>
<dbReference type="InterPro" id="IPR014762">
    <property type="entry name" value="DNA_mismatch_repair_CS"/>
</dbReference>
<dbReference type="SMART" id="SM00853">
    <property type="entry name" value="MutL_C"/>
    <property type="match status" value="1"/>
</dbReference>
<feature type="domain" description="DNA mismatch repair protein S5" evidence="8">
    <location>
        <begin position="212"/>
        <end position="329"/>
    </location>
</feature>
<dbReference type="GO" id="GO:0006298">
    <property type="term" value="P:mismatch repair"/>
    <property type="evidence" value="ECO:0007669"/>
    <property type="project" value="UniProtKB-UniRule"/>
</dbReference>
<keyword evidence="9" id="KW-0540">Nuclease</keyword>
<dbReference type="NCBIfam" id="TIGR00585">
    <property type="entry name" value="mutl"/>
    <property type="match status" value="1"/>
</dbReference>
<dbReference type="Pfam" id="PF08676">
    <property type="entry name" value="MutL_C"/>
    <property type="match status" value="1"/>
</dbReference>
<dbReference type="InterPro" id="IPR014721">
    <property type="entry name" value="Ribsml_uS5_D2-typ_fold_subgr"/>
</dbReference>
<evidence type="ECO:0000256" key="2">
    <source>
        <dbReference type="ARBA" id="ARBA00021975"/>
    </source>
</evidence>
<dbReference type="InterPro" id="IPR037198">
    <property type="entry name" value="MutL_C_sf"/>
</dbReference>
<dbReference type="PANTHER" id="PTHR10073:SF12">
    <property type="entry name" value="DNA MISMATCH REPAIR PROTEIN MLH1"/>
    <property type="match status" value="1"/>
</dbReference>
<evidence type="ECO:0000256" key="5">
    <source>
        <dbReference type="HAMAP-Rule" id="MF_00149"/>
    </source>
</evidence>
<keyword evidence="3 5" id="KW-0227">DNA damage</keyword>
<dbReference type="CDD" id="cd03482">
    <property type="entry name" value="MutL_Trans_MutL"/>
    <property type="match status" value="1"/>
</dbReference>
<dbReference type="AlphaFoldDB" id="A0A431WYW5"/>
<dbReference type="FunFam" id="3.30.230.10:FF:000013">
    <property type="entry name" value="DNA mismatch repair endonuclease MutL"/>
    <property type="match status" value="1"/>
</dbReference>
<dbReference type="OrthoDB" id="9763467at2"/>
<dbReference type="Gene3D" id="3.30.565.10">
    <property type="entry name" value="Histidine kinase-like ATPase, C-terminal domain"/>
    <property type="match status" value="1"/>
</dbReference>
<dbReference type="RefSeq" id="WP_126518145.1">
    <property type="nucleotide sequence ID" value="NZ_RXNU01000001.1"/>
</dbReference>
<evidence type="ECO:0000313" key="10">
    <source>
        <dbReference type="Proteomes" id="UP000267448"/>
    </source>
</evidence>
<dbReference type="GO" id="GO:0016887">
    <property type="term" value="F:ATP hydrolysis activity"/>
    <property type="evidence" value="ECO:0007669"/>
    <property type="project" value="InterPro"/>
</dbReference>
<keyword evidence="10" id="KW-1185">Reference proteome</keyword>
<dbReference type="Pfam" id="PF01119">
    <property type="entry name" value="DNA_mis_repair"/>
    <property type="match status" value="1"/>
</dbReference>
<dbReference type="SUPFAM" id="SSF118116">
    <property type="entry name" value="DNA mismatch repair protein MutL"/>
    <property type="match status" value="1"/>
</dbReference>
<evidence type="ECO:0000313" key="9">
    <source>
        <dbReference type="EMBL" id="RTR40694.1"/>
    </source>
</evidence>
<keyword evidence="9" id="KW-0255">Endonuclease</keyword>
<comment type="caution">
    <text evidence="9">The sequence shown here is derived from an EMBL/GenBank/DDBJ whole genome shotgun (WGS) entry which is preliminary data.</text>
</comment>
<dbReference type="PANTHER" id="PTHR10073">
    <property type="entry name" value="DNA MISMATCH REPAIR PROTEIN MLH, PMS, MUTL"/>
    <property type="match status" value="1"/>
</dbReference>
<evidence type="ECO:0000256" key="4">
    <source>
        <dbReference type="ARBA" id="ARBA00023204"/>
    </source>
</evidence>
<dbReference type="GO" id="GO:0004519">
    <property type="term" value="F:endonuclease activity"/>
    <property type="evidence" value="ECO:0007669"/>
    <property type="project" value="UniProtKB-KW"/>
</dbReference>
<comment type="similarity">
    <text evidence="1 5">Belongs to the DNA mismatch repair MutL/HexB family.</text>
</comment>
<dbReference type="InterPro" id="IPR020568">
    <property type="entry name" value="Ribosomal_Su5_D2-typ_SF"/>
</dbReference>
<dbReference type="GO" id="GO:0140664">
    <property type="term" value="F:ATP-dependent DNA damage sensor activity"/>
    <property type="evidence" value="ECO:0007669"/>
    <property type="project" value="InterPro"/>
</dbReference>
<dbReference type="Gene3D" id="3.30.1370.100">
    <property type="entry name" value="MutL, C-terminal domain, regulatory subdomain"/>
    <property type="match status" value="1"/>
</dbReference>
<dbReference type="HAMAP" id="MF_00149">
    <property type="entry name" value="DNA_mis_repair"/>
    <property type="match status" value="1"/>
</dbReference>
<reference evidence="9 10" key="1">
    <citation type="submission" date="2018-12" db="EMBL/GenBank/DDBJ databases">
        <authorList>
            <person name="Yu L."/>
        </authorList>
    </citation>
    <scope>NUCLEOTIDE SEQUENCE [LARGE SCALE GENOMIC DNA]</scope>
    <source>
        <strain evidence="9 10">HAW-EB2</strain>
    </source>
</reference>
<feature type="domain" description="MutL C-terminal dimerisation" evidence="7">
    <location>
        <begin position="450"/>
        <end position="585"/>
    </location>
</feature>
<feature type="region of interest" description="Disordered" evidence="6">
    <location>
        <begin position="338"/>
        <end position="414"/>
    </location>
</feature>
<dbReference type="InterPro" id="IPR036890">
    <property type="entry name" value="HATPase_C_sf"/>
</dbReference>
<dbReference type="GO" id="GO:0005524">
    <property type="term" value="F:ATP binding"/>
    <property type="evidence" value="ECO:0007669"/>
    <property type="project" value="InterPro"/>
</dbReference>